<organism evidence="12 13">
    <name type="scientific">Sphenostylis stenocarpa</name>
    <dbReference type="NCBI Taxonomy" id="92480"/>
    <lineage>
        <taxon>Eukaryota</taxon>
        <taxon>Viridiplantae</taxon>
        <taxon>Streptophyta</taxon>
        <taxon>Embryophyta</taxon>
        <taxon>Tracheophyta</taxon>
        <taxon>Spermatophyta</taxon>
        <taxon>Magnoliopsida</taxon>
        <taxon>eudicotyledons</taxon>
        <taxon>Gunneridae</taxon>
        <taxon>Pentapetalae</taxon>
        <taxon>rosids</taxon>
        <taxon>fabids</taxon>
        <taxon>Fabales</taxon>
        <taxon>Fabaceae</taxon>
        <taxon>Papilionoideae</taxon>
        <taxon>50 kb inversion clade</taxon>
        <taxon>NPAAA clade</taxon>
        <taxon>indigoferoid/millettioid clade</taxon>
        <taxon>Phaseoleae</taxon>
        <taxon>Sphenostylis</taxon>
    </lineage>
</organism>
<dbReference type="Proteomes" id="UP001189624">
    <property type="component" value="Chromosome 1"/>
</dbReference>
<keyword evidence="4" id="KW-0479">Metal-binding</keyword>
<dbReference type="FunFam" id="3.30.40.10:FF:000538">
    <property type="entry name" value="E3 ubiquitin-protein ligase MBR2 isoform A"/>
    <property type="match status" value="1"/>
</dbReference>
<dbReference type="SUPFAM" id="SSF57850">
    <property type="entry name" value="RING/U-box"/>
    <property type="match status" value="1"/>
</dbReference>
<evidence type="ECO:0000256" key="5">
    <source>
        <dbReference type="ARBA" id="ARBA00022771"/>
    </source>
</evidence>
<keyword evidence="6" id="KW-0833">Ubl conjugation pathway</keyword>
<keyword evidence="10" id="KW-1133">Transmembrane helix</keyword>
<evidence type="ECO:0000256" key="6">
    <source>
        <dbReference type="ARBA" id="ARBA00022786"/>
    </source>
</evidence>
<keyword evidence="3" id="KW-0808">Transferase</keyword>
<dbReference type="InterPro" id="IPR001841">
    <property type="entry name" value="Znf_RING"/>
</dbReference>
<keyword evidence="13" id="KW-1185">Reference proteome</keyword>
<dbReference type="AlphaFoldDB" id="A0AA86RR76"/>
<evidence type="ECO:0000256" key="1">
    <source>
        <dbReference type="ARBA" id="ARBA00000900"/>
    </source>
</evidence>
<evidence type="ECO:0000256" key="4">
    <source>
        <dbReference type="ARBA" id="ARBA00022723"/>
    </source>
</evidence>
<evidence type="ECO:0000256" key="9">
    <source>
        <dbReference type="SAM" id="MobiDB-lite"/>
    </source>
</evidence>
<evidence type="ECO:0000256" key="10">
    <source>
        <dbReference type="SAM" id="Phobius"/>
    </source>
</evidence>
<dbReference type="CDD" id="cd16469">
    <property type="entry name" value="RING-H2_RNF24-like"/>
    <property type="match status" value="1"/>
</dbReference>
<evidence type="ECO:0000313" key="13">
    <source>
        <dbReference type="Proteomes" id="UP001189624"/>
    </source>
</evidence>
<keyword evidence="7" id="KW-0862">Zinc</keyword>
<proteinExistence type="predicted"/>
<dbReference type="PROSITE" id="PS50089">
    <property type="entry name" value="ZF_RING_2"/>
    <property type="match status" value="1"/>
</dbReference>
<evidence type="ECO:0000313" key="12">
    <source>
        <dbReference type="EMBL" id="CAJ1894125.1"/>
    </source>
</evidence>
<feature type="compositionally biased region" description="Polar residues" evidence="9">
    <location>
        <begin position="484"/>
        <end position="496"/>
    </location>
</feature>
<dbReference type="Gramene" id="rna-AYBTSS11_LOCUS2985">
    <property type="protein sequence ID" value="CAJ1894125.1"/>
    <property type="gene ID" value="gene-AYBTSS11_LOCUS2985"/>
</dbReference>
<accession>A0AA86RR76</accession>
<keyword evidence="5 8" id="KW-0863">Zinc-finger</keyword>
<evidence type="ECO:0000256" key="7">
    <source>
        <dbReference type="ARBA" id="ARBA00022833"/>
    </source>
</evidence>
<dbReference type="EC" id="2.3.2.27" evidence="2"/>
<evidence type="ECO:0000259" key="11">
    <source>
        <dbReference type="PROSITE" id="PS50089"/>
    </source>
</evidence>
<keyword evidence="10" id="KW-0812">Transmembrane</keyword>
<sequence>MRVMSHKNQLPLVTNHLGLNFSLVCINQIHSTRGASGELERTGISPPLVFLSYCCYRFISLSPSLNKQIPLHSSSLSSLQLSHLASLRSSLKRRRFLPIPLPSIVLYYFHFLSFISVLLSESCSRSYTLSVFNFRFLGTVGVLYAIISTYSDGVIGPFLSWINGETIELMSDDYGMFSTQDISITCRSYVPSYCSEDVVAIKWSHRMFSDESCHCELLQEIYGGWNFSYTIVIVLIDAKIWMLVNLSARKTSCRMLVLLICNLLWKWLCLVGAGHTINGGGCYSDMHLLLNDIDCPLCQFSFWFWERLVSLVMQQFMVGIGVMLHDSLFRCEPMSSLTWNLFDRHEVEGALSVSVDRGMGKWLQWKRKGRPDVIVVTRDIEEKTYSDHTHLTSSLGKTLKTLRSDSTTVSILTERFQVTVMGHRHFYNTSPLFEGEPDQNWNHMHTDQQNVHLGRTSTSENGSFAYPADNMSIDGISFPSHWNSSTRSNGYASSGHNIDVPPHQSDASGTSNDHFVHSSSAGAFFTVSENYVHQPSSSNYDRQTFHVDGGFVDLTMGSGQGPHKRKSPGIPPVYERGSTSRYFNAGSSTDLPISSELWQEKPSNDSQYMPWDHFTMTSTFRGTGLSIKGESFLRNVRSRTALDLDSNLTRSHLSTNHSHDSYPTLPPVDHSSLVDISGQTSATMTRDWSQMNISPTNGRVLLSDTSAFAFETSHFPVGSGATASNASVDFGCFHHEFGANRNPTPPRSFQNNQTQTARGIQSNYSQRSTPTLRASSSLRLGHVTSLDDGLPMVAESYSSRHPRPLSTLGWRNGDRNGRSRISSQRYRSLIEESGLHERSTSEGFLLVERASVYGSRNMLDQHREMRMDIDNMSYEDLLALGERIGYVNTGLSEDLFSKCLMETIYCSSELGQDEGNCVICLEEYKNMDDVGTLKTCGHDYHVSCIKKWLSMKKLCPICKSSALADDTKDK</sequence>
<evidence type="ECO:0000256" key="2">
    <source>
        <dbReference type="ARBA" id="ARBA00012483"/>
    </source>
</evidence>
<reference evidence="12" key="1">
    <citation type="submission" date="2023-10" db="EMBL/GenBank/DDBJ databases">
        <authorList>
            <person name="Domelevo Entfellner J.-B."/>
        </authorList>
    </citation>
    <scope>NUCLEOTIDE SEQUENCE</scope>
</reference>
<feature type="transmembrane region" description="Helical" evidence="10">
    <location>
        <begin position="96"/>
        <end position="119"/>
    </location>
</feature>
<dbReference type="GO" id="GO:0061630">
    <property type="term" value="F:ubiquitin protein ligase activity"/>
    <property type="evidence" value="ECO:0007669"/>
    <property type="project" value="UniProtKB-EC"/>
</dbReference>
<dbReference type="InterPro" id="IPR045191">
    <property type="entry name" value="MBR1/2-like"/>
</dbReference>
<feature type="region of interest" description="Disordered" evidence="9">
    <location>
        <begin position="794"/>
        <end position="817"/>
    </location>
</feature>
<feature type="transmembrane region" description="Helical" evidence="10">
    <location>
        <begin position="256"/>
        <end position="277"/>
    </location>
</feature>
<dbReference type="SMART" id="SM00184">
    <property type="entry name" value="RING"/>
    <property type="match status" value="1"/>
</dbReference>
<protein>
    <recommendedName>
        <fullName evidence="2">RING-type E3 ubiquitin transferase</fullName>
        <ecNumber evidence="2">2.3.2.27</ecNumber>
    </recommendedName>
</protein>
<dbReference type="PANTHER" id="PTHR22937">
    <property type="entry name" value="E3 UBIQUITIN-PROTEIN LIGASE RNF165"/>
    <property type="match status" value="1"/>
</dbReference>
<dbReference type="Pfam" id="PF13639">
    <property type="entry name" value="zf-RING_2"/>
    <property type="match status" value="1"/>
</dbReference>
<gene>
    <name evidence="12" type="ORF">AYBTSS11_LOCUS2985</name>
</gene>
<name>A0AA86RR76_9FABA</name>
<feature type="compositionally biased region" description="Polar residues" evidence="9">
    <location>
        <begin position="505"/>
        <end position="514"/>
    </location>
</feature>
<feature type="region of interest" description="Disordered" evidence="9">
    <location>
        <begin position="556"/>
        <end position="576"/>
    </location>
</feature>
<dbReference type="GO" id="GO:0008270">
    <property type="term" value="F:zinc ion binding"/>
    <property type="evidence" value="ECO:0007669"/>
    <property type="project" value="UniProtKB-KW"/>
</dbReference>
<feature type="domain" description="RING-type" evidence="11">
    <location>
        <begin position="917"/>
        <end position="959"/>
    </location>
</feature>
<dbReference type="PANTHER" id="PTHR22937:SF202">
    <property type="entry name" value="RING-TYPE E3 UBIQUITIN TRANSFERASE"/>
    <property type="match status" value="1"/>
</dbReference>
<dbReference type="EMBL" id="OY731398">
    <property type="protein sequence ID" value="CAJ1894125.1"/>
    <property type="molecule type" value="Genomic_DNA"/>
</dbReference>
<keyword evidence="10" id="KW-0472">Membrane</keyword>
<feature type="region of interest" description="Disordered" evidence="9">
    <location>
        <begin position="484"/>
        <end position="514"/>
    </location>
</feature>
<comment type="catalytic activity">
    <reaction evidence="1">
        <text>S-ubiquitinyl-[E2 ubiquitin-conjugating enzyme]-L-cysteine + [acceptor protein]-L-lysine = [E2 ubiquitin-conjugating enzyme]-L-cysteine + N(6)-ubiquitinyl-[acceptor protein]-L-lysine.</text>
        <dbReference type="EC" id="2.3.2.27"/>
    </reaction>
</comment>
<evidence type="ECO:0000256" key="8">
    <source>
        <dbReference type="PROSITE-ProRule" id="PRU00175"/>
    </source>
</evidence>
<evidence type="ECO:0000256" key="3">
    <source>
        <dbReference type="ARBA" id="ARBA00022679"/>
    </source>
</evidence>
<dbReference type="InterPro" id="IPR013083">
    <property type="entry name" value="Znf_RING/FYVE/PHD"/>
</dbReference>
<feature type="compositionally biased region" description="Polar residues" evidence="9">
    <location>
        <begin position="747"/>
        <end position="777"/>
    </location>
</feature>
<feature type="region of interest" description="Disordered" evidence="9">
    <location>
        <begin position="738"/>
        <end position="777"/>
    </location>
</feature>
<feature type="transmembrane region" description="Helical" evidence="10">
    <location>
        <begin position="227"/>
        <end position="244"/>
    </location>
</feature>
<dbReference type="Gene3D" id="3.30.40.10">
    <property type="entry name" value="Zinc/RING finger domain, C3HC4 (zinc finger)"/>
    <property type="match status" value="1"/>
</dbReference>